<dbReference type="PANTHER" id="PTHR24126">
    <property type="entry name" value="ANKYRIN REPEAT, PH AND SEC7 DOMAIN CONTAINING PROTEIN SECG-RELATED"/>
    <property type="match status" value="1"/>
</dbReference>
<keyword evidence="4" id="KW-1133">Transmembrane helix</keyword>
<dbReference type="SUPFAM" id="SSF48403">
    <property type="entry name" value="Ankyrin repeat"/>
    <property type="match status" value="1"/>
</dbReference>
<keyword evidence="2 3" id="KW-0040">ANK repeat</keyword>
<sequence length="812" mass="90678">MGDSRRLSYREVSHVGVLDRSAGEFCWNCRPCKGTELHIAALEGDLEAAKRLVSLASEEEQRVAVTSRFTYETIFNDKEQEGSGEAIHLAVSRGHVQVAKYLLSLGAELENTVSRDHRPHYNVLHAAMFAEGRGGSLEMIKYLLEAKASPMIKNLDGRYPLHIAFMTGNVQVITFLREFLLKEGIEQHHYQDSKVPLPLSLGICEGKMSEEQLSDAAELSTLSLTTFISECPQCIPSFLKRFSKVEHISAKDLARSLTRFDIARVLRESPEAAMALLDHATDLPECSNPGWHSLPTRVSFAPRNFAHKFQELFNPPTEYFTFYEEQHTWEYDSLRFQAPKWHSVLTDRSFGRPIVDAEVQVCHVPDLACAEVFAAICDSGSADGLGIFDNDVVHAAITHVFWSGCSRADLTIVLLSAWGLALLILEEMFLRSYPNSEEVFAERSLLAHGGHGGHASGDVSDIMSGLQEKPRSQQDIWIALCWVAAKAIVDLFLELVRFVGLASIGRHRDYFAIENLIDVLGSCIPMYLVWDHSCLPVMVITVFLYWRRVLDFFIAAEYIARKLLPIKRLIFGILPALSVAGIAFAAFCHAFFVADGGEHDIWPGVLWETFSILITSSLPEFDADSGDQLKLILALVAVLFFSVFILNIFIGVMSEVYMDETSKCQLTYRRERACACLNYLLRSRVMACGVFSKATSYIVVAVAASVAVGIQIFFFRNHLLMNKGVGLVFMLCQGLIVFCAYQDPESPLTTSSRGAGASYYIWYCKKAVALPQADCQEEVRNVFDSIQAFLAKIEADKIVLSSSLQWKRLPSA</sequence>
<keyword evidence="4" id="KW-0812">Transmembrane</keyword>
<proteinExistence type="predicted"/>
<evidence type="ECO:0000256" key="2">
    <source>
        <dbReference type="ARBA" id="ARBA00023043"/>
    </source>
</evidence>
<dbReference type="InterPro" id="IPR036770">
    <property type="entry name" value="Ankyrin_rpt-contain_sf"/>
</dbReference>
<evidence type="ECO:0000256" key="3">
    <source>
        <dbReference type="PROSITE-ProRule" id="PRU00023"/>
    </source>
</evidence>
<dbReference type="PANTHER" id="PTHR24126:SF14">
    <property type="entry name" value="ANK_REP_REGION DOMAIN-CONTAINING PROTEIN"/>
    <property type="match status" value="1"/>
</dbReference>
<feature type="transmembrane region" description="Helical" evidence="4">
    <location>
        <begin position="569"/>
        <end position="592"/>
    </location>
</feature>
<feature type="transmembrane region" description="Helical" evidence="4">
    <location>
        <begin position="720"/>
        <end position="741"/>
    </location>
</feature>
<dbReference type="AlphaFoldDB" id="A0A813JTU5"/>
<feature type="repeat" description="ANK" evidence="3">
    <location>
        <begin position="156"/>
        <end position="192"/>
    </location>
</feature>
<evidence type="ECO:0000313" key="5">
    <source>
        <dbReference type="EMBL" id="CAE8683292.1"/>
    </source>
</evidence>
<accession>A0A813JTU5</accession>
<gene>
    <name evidence="5" type="ORF">PGLA2088_LOCUS23384</name>
</gene>
<evidence type="ECO:0000313" key="6">
    <source>
        <dbReference type="Proteomes" id="UP000626109"/>
    </source>
</evidence>
<feature type="repeat" description="ANK" evidence="3">
    <location>
        <begin position="82"/>
        <end position="114"/>
    </location>
</feature>
<dbReference type="Gene3D" id="1.25.40.20">
    <property type="entry name" value="Ankyrin repeat-containing domain"/>
    <property type="match status" value="1"/>
</dbReference>
<name>A0A813JTU5_POLGL</name>
<feature type="transmembrane region" description="Helical" evidence="4">
    <location>
        <begin position="694"/>
        <end position="714"/>
    </location>
</feature>
<feature type="transmembrane region" description="Helical" evidence="4">
    <location>
        <begin position="536"/>
        <end position="560"/>
    </location>
</feature>
<evidence type="ECO:0000256" key="1">
    <source>
        <dbReference type="ARBA" id="ARBA00022737"/>
    </source>
</evidence>
<dbReference type="PROSITE" id="PS50088">
    <property type="entry name" value="ANK_REPEAT"/>
    <property type="match status" value="2"/>
</dbReference>
<evidence type="ECO:0000256" key="4">
    <source>
        <dbReference type="SAM" id="Phobius"/>
    </source>
</evidence>
<keyword evidence="4" id="KW-0472">Membrane</keyword>
<feature type="transmembrane region" description="Helical" evidence="4">
    <location>
        <begin position="631"/>
        <end position="653"/>
    </location>
</feature>
<organism evidence="5 6">
    <name type="scientific">Polarella glacialis</name>
    <name type="common">Dinoflagellate</name>
    <dbReference type="NCBI Taxonomy" id="89957"/>
    <lineage>
        <taxon>Eukaryota</taxon>
        <taxon>Sar</taxon>
        <taxon>Alveolata</taxon>
        <taxon>Dinophyceae</taxon>
        <taxon>Suessiales</taxon>
        <taxon>Suessiaceae</taxon>
        <taxon>Polarella</taxon>
    </lineage>
</organism>
<comment type="caution">
    <text evidence="5">The sequence shown here is derived from an EMBL/GenBank/DDBJ whole genome shotgun (WGS) entry which is preliminary data.</text>
</comment>
<dbReference type="InterPro" id="IPR002110">
    <property type="entry name" value="Ankyrin_rpt"/>
</dbReference>
<dbReference type="SMART" id="SM00248">
    <property type="entry name" value="ANK"/>
    <property type="match status" value="4"/>
</dbReference>
<dbReference type="Pfam" id="PF12796">
    <property type="entry name" value="Ank_2"/>
    <property type="match status" value="1"/>
</dbReference>
<evidence type="ECO:0008006" key="7">
    <source>
        <dbReference type="Google" id="ProtNLM"/>
    </source>
</evidence>
<reference evidence="5" key="1">
    <citation type="submission" date="2021-02" db="EMBL/GenBank/DDBJ databases">
        <authorList>
            <person name="Dougan E. K."/>
            <person name="Rhodes N."/>
            <person name="Thang M."/>
            <person name="Chan C."/>
        </authorList>
    </citation>
    <scope>NUCLEOTIDE SEQUENCE</scope>
</reference>
<dbReference type="Proteomes" id="UP000626109">
    <property type="component" value="Unassembled WGS sequence"/>
</dbReference>
<dbReference type="EMBL" id="CAJNNW010026179">
    <property type="protein sequence ID" value="CAE8683292.1"/>
    <property type="molecule type" value="Genomic_DNA"/>
</dbReference>
<protein>
    <recommendedName>
        <fullName evidence="7">Ion transport domain-containing protein</fullName>
    </recommendedName>
</protein>
<dbReference type="PROSITE" id="PS50297">
    <property type="entry name" value="ANK_REP_REGION"/>
    <property type="match status" value="2"/>
</dbReference>
<keyword evidence="1" id="KW-0677">Repeat</keyword>